<dbReference type="EMBL" id="CP039141">
    <property type="protein sequence ID" value="QCQ77255.1"/>
    <property type="molecule type" value="Genomic_DNA"/>
</dbReference>
<geneLocation type="plasmid" evidence="2 6">
    <name>pHM300</name>
</geneLocation>
<accession>I3RA50</accession>
<dbReference type="GeneID" id="40158400"/>
<dbReference type="KEGG" id="hme:HFX_5279"/>
<evidence type="ECO:0000313" key="5">
    <source>
        <dbReference type="EMBL" id="QCQ77255.1"/>
    </source>
</evidence>
<evidence type="ECO:0000313" key="8">
    <source>
        <dbReference type="Proteomes" id="UP000027075"/>
    </source>
</evidence>
<evidence type="ECO:0000313" key="6">
    <source>
        <dbReference type="Proteomes" id="UP000006469"/>
    </source>
</evidence>
<reference evidence="3 8" key="4">
    <citation type="submission" date="2014-04" db="EMBL/GenBank/DDBJ databases">
        <title>Transcriptional profiles of Haloferax mediterranei on the basis of nitrogen availability.</title>
        <authorList>
            <person name="Bautista V."/>
        </authorList>
    </citation>
    <scope>NUCLEOTIDE SEQUENCE [LARGE SCALE GENOMIC DNA]</scope>
    <source>
        <strain evidence="3">ATCC 33500</strain>
        <strain evidence="8">ATCC 33500 / DSM 1411 / JCM 8866 / NBRC 14739 / NCIMB 2177 / R-4</strain>
        <plasmid evidence="3">HMPLAS2</plasmid>
        <plasmid evidence="8">Plasmid HMPLAS2</plasmid>
    </source>
</reference>
<dbReference type="OrthoDB" id="306168at2157"/>
<dbReference type="EMBL" id="AOLO01000001">
    <property type="protein sequence ID" value="EMA05389.1"/>
    <property type="molecule type" value="Genomic_DNA"/>
</dbReference>
<dbReference type="PATRIC" id="fig|523841.21.peg.256"/>
<reference evidence="5 9" key="6">
    <citation type="submission" date="2019-04" db="EMBL/GenBank/DDBJ databases">
        <title>Methylomes of two halophilic Archaea, Haloarcula marismortui and Haloferax mediterranei.</title>
        <authorList>
            <person name="DasSarma S."/>
            <person name="DasSarma P."/>
            <person name="DasSarma S."/>
            <person name="Fomenkov A."/>
            <person name="Vincze T."/>
            <person name="Anton B.P."/>
            <person name="Roberts R.J."/>
        </authorList>
    </citation>
    <scope>NUCLEOTIDE SEQUENCE [LARGE SCALE GENOMIC DNA]</scope>
    <source>
        <strain evidence="5">ATCC 33500</strain>
        <strain evidence="9">ATCC 33500 / DSM 1411 / JCM 8866 / NBRC 14739 / NCIMB 2177 / R-4</strain>
        <plasmid evidence="5 9">pHME322</plasmid>
    </source>
</reference>
<proteinExistence type="predicted"/>
<geneLocation type="plasmid" evidence="5 9">
    <name>pHME322</name>
</geneLocation>
<feature type="transmembrane region" description="Helical" evidence="1">
    <location>
        <begin position="6"/>
        <end position="27"/>
    </location>
</feature>
<reference evidence="2" key="1">
    <citation type="journal article" date="2012" name="Appl. Environ. Microbiol.">
        <title>Identification of the haloarchaeal phasin (PhaP) that functions in polyhydroxyalkanoate accumulation and granule formation in Haloferax mediterranei.</title>
        <authorList>
            <person name="Cai S."/>
            <person name="Cai L."/>
            <person name="Liu H."/>
            <person name="Liu X."/>
            <person name="Han J."/>
            <person name="Zhou J."/>
            <person name="Xiang H."/>
        </authorList>
    </citation>
    <scope>NUCLEOTIDE SEQUENCE</scope>
    <source>
        <strain evidence="2">CGMCC 1.2087</strain>
    </source>
</reference>
<dbReference type="EMBL" id="CP001870">
    <property type="protein sequence ID" value="AFK21110.1"/>
    <property type="molecule type" value="Genomic_DNA"/>
</dbReference>
<geneLocation type="plasmid" evidence="3 8">
    <name>HMPLAS2</name>
</geneLocation>
<evidence type="ECO:0000313" key="4">
    <source>
        <dbReference type="EMBL" id="EMA05389.1"/>
    </source>
</evidence>
<gene>
    <name evidence="2" type="ordered locus">HFX_5279</name>
    <name evidence="3" type="ORF">BM92_19080</name>
    <name evidence="4" type="ORF">C439_01280</name>
    <name evidence="5" type="ORF">E6P09_18245</name>
</gene>
<dbReference type="Proteomes" id="UP000299011">
    <property type="component" value="Plasmid pHME322"/>
</dbReference>
<name>I3RA50_HALMT</name>
<reference evidence="4 7" key="3">
    <citation type="journal article" date="2014" name="PLoS Genet.">
        <title>Phylogenetically driven sequencing of extremely halophilic archaea reveals strategies for static and dynamic osmo-response.</title>
        <authorList>
            <person name="Becker E.A."/>
            <person name="Seitzer P.M."/>
            <person name="Tritt A."/>
            <person name="Larsen D."/>
            <person name="Krusor M."/>
            <person name="Yao A.I."/>
            <person name="Wu D."/>
            <person name="Madern D."/>
            <person name="Eisen J.A."/>
            <person name="Darling A.E."/>
            <person name="Facciotti M.T."/>
        </authorList>
    </citation>
    <scope>NUCLEOTIDE SEQUENCE [LARGE SCALE GENOMIC DNA]</scope>
    <source>
        <strain evidence="4">ATCC 33500</strain>
        <strain evidence="7">ATCC 33500 / DSM 1411 / JCM 8866 / NBRC 14739 / NCIMB 2177 / R-4</strain>
    </source>
</reference>
<evidence type="ECO:0000313" key="2">
    <source>
        <dbReference type="EMBL" id="AFK21110.1"/>
    </source>
</evidence>
<dbReference type="Proteomes" id="UP000006469">
    <property type="component" value="Plasmid pHM300"/>
</dbReference>
<keyword evidence="7" id="KW-1185">Reference proteome</keyword>
<evidence type="ECO:0000313" key="7">
    <source>
        <dbReference type="Proteomes" id="UP000011603"/>
    </source>
</evidence>
<dbReference type="HOGENOM" id="CLU_2195083_0_0_2"/>
<dbReference type="Proteomes" id="UP000011603">
    <property type="component" value="Unassembled WGS sequence"/>
</dbReference>
<dbReference type="RefSeq" id="WP_004056461.1">
    <property type="nucleotide sequence ID" value="NC_017943.1"/>
</dbReference>
<evidence type="ECO:0000256" key="1">
    <source>
        <dbReference type="SAM" id="Phobius"/>
    </source>
</evidence>
<keyword evidence="1" id="KW-0472">Membrane</keyword>
<keyword evidence="1" id="KW-0812">Transmembrane</keyword>
<sequence length="107" mass="12448">MSLSPVVWASMILTIIVLPGVASVVLVKSLRSEERKLTLLKEQDQIDSYSPRALADLREWIEKHPDDPYTPVARDRYNECVETLREIEEPYYDWSEAEINQLQTIDK</sequence>
<protein>
    <submittedName>
        <fullName evidence="2">Uncharacterized protein</fullName>
    </submittedName>
</protein>
<organism evidence="2 6">
    <name type="scientific">Haloferax mediterranei (strain ATCC 33500 / DSM 1411 / JCM 8866 / NBRC 14739 / NCIMB 2177 / R-4)</name>
    <name type="common">Halobacterium mediterranei</name>
    <dbReference type="NCBI Taxonomy" id="523841"/>
    <lineage>
        <taxon>Archaea</taxon>
        <taxon>Methanobacteriati</taxon>
        <taxon>Methanobacteriota</taxon>
        <taxon>Stenosarchaea group</taxon>
        <taxon>Halobacteria</taxon>
        <taxon>Halobacteriales</taxon>
        <taxon>Haloferacaceae</taxon>
        <taxon>Haloferax</taxon>
    </lineage>
</organism>
<dbReference type="EMBL" id="CP007553">
    <property type="protein sequence ID" value="AHZ24303.1"/>
    <property type="molecule type" value="Genomic_DNA"/>
</dbReference>
<dbReference type="Proteomes" id="UP000027075">
    <property type="component" value="Plasmid HMPLAS2"/>
</dbReference>
<dbReference type="Pfam" id="PF26069">
    <property type="entry name" value="DUF8026"/>
    <property type="match status" value="1"/>
</dbReference>
<keyword evidence="1" id="KW-1133">Transmembrane helix</keyword>
<reference evidence="2" key="5">
    <citation type="submission" date="2014-05" db="EMBL/GenBank/DDBJ databases">
        <authorList>
            <person name="Wang L."/>
            <person name="Yang H."/>
            <person name="Xiang H."/>
        </authorList>
    </citation>
    <scope>NUCLEOTIDE SEQUENCE</scope>
    <source>
        <strain evidence="2">CGMCC 1.2087</strain>
        <plasmid evidence="2">pHM300</plasmid>
    </source>
</reference>
<dbReference type="AlphaFoldDB" id="I3RA50"/>
<evidence type="ECO:0000313" key="3">
    <source>
        <dbReference type="EMBL" id="AHZ24303.1"/>
    </source>
</evidence>
<evidence type="ECO:0000313" key="9">
    <source>
        <dbReference type="Proteomes" id="UP000299011"/>
    </source>
</evidence>
<dbReference type="InterPro" id="IPR058339">
    <property type="entry name" value="DUF8026"/>
</dbReference>
<reference evidence="2 6" key="2">
    <citation type="journal article" date="2012" name="J. Bacteriol.">
        <title>Complete genome sequence of the metabolically versatile halophilic archaeon Haloferax mediterranei, a poly(3-hydroxybutyrate-co-3-hydroxyvalerate) producer.</title>
        <authorList>
            <person name="Han J."/>
            <person name="Zhang F."/>
            <person name="Hou J."/>
            <person name="Liu X."/>
            <person name="Li M."/>
            <person name="Liu H."/>
            <person name="Cai L."/>
            <person name="Zhang B."/>
            <person name="Chen Y."/>
            <person name="Zhou J."/>
            <person name="Hu S."/>
            <person name="Xiang H."/>
        </authorList>
    </citation>
    <scope>NUCLEOTIDE SEQUENCE [LARGE SCALE GENOMIC DNA]</scope>
    <source>
        <strain evidence="6">ATCC 33500 / DSM 1411 / JCM 8866 / NBRC 14739 / NCIMB 2177 / R-4</strain>
        <strain evidence="2">CGMCC 1.2087</strain>
        <plasmid evidence="6">pHM300</plasmid>
    </source>
</reference>
<keyword evidence="2" id="KW-0614">Plasmid</keyword>